<evidence type="ECO:0000313" key="7">
    <source>
        <dbReference type="EMBL" id="AUF82502.1"/>
    </source>
</evidence>
<keyword evidence="5" id="KW-0175">Coiled coil</keyword>
<evidence type="ECO:0000256" key="1">
    <source>
        <dbReference type="ARBA" id="ARBA00022723"/>
    </source>
</evidence>
<proteinExistence type="predicted"/>
<dbReference type="PROSITE" id="PS00518">
    <property type="entry name" value="ZF_RING_1"/>
    <property type="match status" value="1"/>
</dbReference>
<keyword evidence="8" id="KW-1185">Reference proteome</keyword>
<evidence type="ECO:0000256" key="2">
    <source>
        <dbReference type="ARBA" id="ARBA00022771"/>
    </source>
</evidence>
<dbReference type="Proteomes" id="UP000244773">
    <property type="component" value="Segment"/>
</dbReference>
<dbReference type="InterPro" id="IPR013083">
    <property type="entry name" value="Znf_RING/FYVE/PHD"/>
</dbReference>
<dbReference type="PANTHER" id="PTHR23041">
    <property type="entry name" value="RING FINGER DOMAIN-CONTAINING"/>
    <property type="match status" value="1"/>
</dbReference>
<evidence type="ECO:0000313" key="8">
    <source>
        <dbReference type="Proteomes" id="UP000244773"/>
    </source>
</evidence>
<feature type="domain" description="RING-type" evidence="6">
    <location>
        <begin position="197"/>
        <end position="233"/>
    </location>
</feature>
<organism evidence="7">
    <name type="scientific">Tetraselmis virus 1</name>
    <dbReference type="NCBI Taxonomy" id="2060617"/>
    <lineage>
        <taxon>Viruses</taxon>
        <taxon>Varidnaviria</taxon>
        <taxon>Bamfordvirae</taxon>
        <taxon>Nucleocytoviricota</taxon>
        <taxon>Megaviricetes</taxon>
        <taxon>Imitervirales</taxon>
        <taxon>Allomimiviridae</taxon>
        <taxon>Oceanusvirus</taxon>
        <taxon>Oceanusvirus kaneohense</taxon>
    </lineage>
</organism>
<dbReference type="PANTHER" id="PTHR23041:SF78">
    <property type="entry name" value="E3 UBIQUITIN-PROTEIN LIGASE RNF4"/>
    <property type="match status" value="1"/>
</dbReference>
<dbReference type="InterPro" id="IPR047134">
    <property type="entry name" value="RNF4"/>
</dbReference>
<name>A0A2P0VNP5_9VIRU</name>
<evidence type="ECO:0000256" key="5">
    <source>
        <dbReference type="SAM" id="Coils"/>
    </source>
</evidence>
<evidence type="ECO:0000259" key="6">
    <source>
        <dbReference type="PROSITE" id="PS50089"/>
    </source>
</evidence>
<gene>
    <name evidence="7" type="ORF">TetV_420</name>
</gene>
<dbReference type="SUPFAM" id="SSF57850">
    <property type="entry name" value="RING/U-box"/>
    <property type="match status" value="1"/>
</dbReference>
<protein>
    <submittedName>
        <fullName evidence="7">RING-finger domain-containing protein</fullName>
    </submittedName>
</protein>
<feature type="coiled-coil region" evidence="5">
    <location>
        <begin position="170"/>
        <end position="197"/>
    </location>
</feature>
<keyword evidence="2 4" id="KW-0863">Zinc-finger</keyword>
<dbReference type="InterPro" id="IPR017907">
    <property type="entry name" value="Znf_RING_CS"/>
</dbReference>
<evidence type="ECO:0000256" key="3">
    <source>
        <dbReference type="ARBA" id="ARBA00022833"/>
    </source>
</evidence>
<keyword evidence="3" id="KW-0862">Zinc</keyword>
<dbReference type="Gene3D" id="3.30.40.10">
    <property type="entry name" value="Zinc/RING finger domain, C3HC4 (zinc finger)"/>
    <property type="match status" value="1"/>
</dbReference>
<dbReference type="SMART" id="SM00184">
    <property type="entry name" value="RING"/>
    <property type="match status" value="1"/>
</dbReference>
<keyword evidence="1" id="KW-0479">Metal-binding</keyword>
<accession>A0A2P0VNP5</accession>
<dbReference type="EMBL" id="KY322437">
    <property type="protein sequence ID" value="AUF82502.1"/>
    <property type="molecule type" value="Genomic_DNA"/>
</dbReference>
<dbReference type="Pfam" id="PF13920">
    <property type="entry name" value="zf-C3HC4_3"/>
    <property type="match status" value="1"/>
</dbReference>
<dbReference type="InterPro" id="IPR001841">
    <property type="entry name" value="Znf_RING"/>
</dbReference>
<dbReference type="GO" id="GO:0008270">
    <property type="term" value="F:zinc ion binding"/>
    <property type="evidence" value="ECO:0007669"/>
    <property type="project" value="UniProtKB-KW"/>
</dbReference>
<sequence>MFTKYVKLISYNQYSVGIKGGYKQLVNDEESIFILRYTQDHVISLESIDYPDLFLGIGSHTRHDLVGSGDPNLQRGFRAQLVKPDGTKEQLCIRYCNGNSDNGCFIRLESRFNPGYFLNHCCGKQWFFDEPVNNEITFVMDSSWKFEYVTVERNNVFVSTPTNSNFKQSSSDINKVFEDLQKKYEESQEQLEQELNCSICYVNKKDHAIIPCGHVFCESCIKRSGNTWCPSCRKIIQRSIKLFL</sequence>
<dbReference type="PROSITE" id="PS50089">
    <property type="entry name" value="ZF_RING_2"/>
    <property type="match status" value="1"/>
</dbReference>
<evidence type="ECO:0000256" key="4">
    <source>
        <dbReference type="PROSITE-ProRule" id="PRU00175"/>
    </source>
</evidence>
<reference evidence="7" key="1">
    <citation type="journal article" date="2018" name="Virology">
        <title>A giant virus infecting green algae encodes key fermentation genes.</title>
        <authorList>
            <person name="Schvarcz C.R."/>
            <person name="Steward G.F."/>
        </authorList>
    </citation>
    <scope>NUCLEOTIDE SEQUENCE [LARGE SCALE GENOMIC DNA]</scope>
</reference>